<gene>
    <name evidence="1" type="ORF">RHMOL_Rhmol10G0169500</name>
</gene>
<organism evidence="1 2">
    <name type="scientific">Rhododendron molle</name>
    <name type="common">Chinese azalea</name>
    <name type="synonym">Azalea mollis</name>
    <dbReference type="NCBI Taxonomy" id="49168"/>
    <lineage>
        <taxon>Eukaryota</taxon>
        <taxon>Viridiplantae</taxon>
        <taxon>Streptophyta</taxon>
        <taxon>Embryophyta</taxon>
        <taxon>Tracheophyta</taxon>
        <taxon>Spermatophyta</taxon>
        <taxon>Magnoliopsida</taxon>
        <taxon>eudicotyledons</taxon>
        <taxon>Gunneridae</taxon>
        <taxon>Pentapetalae</taxon>
        <taxon>asterids</taxon>
        <taxon>Ericales</taxon>
        <taxon>Ericaceae</taxon>
        <taxon>Ericoideae</taxon>
        <taxon>Rhodoreae</taxon>
        <taxon>Rhododendron</taxon>
    </lineage>
</organism>
<dbReference type="EMBL" id="CM046397">
    <property type="protein sequence ID" value="KAI8535377.1"/>
    <property type="molecule type" value="Genomic_DNA"/>
</dbReference>
<accession>A0ACC0M4B3</accession>
<reference evidence="1" key="1">
    <citation type="submission" date="2022-02" db="EMBL/GenBank/DDBJ databases">
        <title>Plant Genome Project.</title>
        <authorList>
            <person name="Zhang R.-G."/>
        </authorList>
    </citation>
    <scope>NUCLEOTIDE SEQUENCE</scope>
    <source>
        <strain evidence="1">AT1</strain>
    </source>
</reference>
<dbReference type="Proteomes" id="UP001062846">
    <property type="component" value="Chromosome 10"/>
</dbReference>
<evidence type="ECO:0000313" key="2">
    <source>
        <dbReference type="Proteomes" id="UP001062846"/>
    </source>
</evidence>
<evidence type="ECO:0000313" key="1">
    <source>
        <dbReference type="EMBL" id="KAI8535377.1"/>
    </source>
</evidence>
<comment type="caution">
    <text evidence="1">The sequence shown here is derived from an EMBL/GenBank/DDBJ whole genome shotgun (WGS) entry which is preliminary data.</text>
</comment>
<sequence length="207" mass="22781">MGALPGYGTPKARLSSLKARYFDGEIGFLTHLFIAHCFPPIKLLVHHAYFNREIDNDLLPTELQTSQGGHGRGRGCGRGHGRRAPIEDEVSQHGENPSGNPGEDVGRGQGKEVLIIQNPFARDFVAALAAANLLNPAPRESTDSRALSAMREFSRRKPPTFDRLSSDPLVADHWLAQIQKLFRALRITKDDLRVNIVAVQLTGEANE</sequence>
<keyword evidence="2" id="KW-1185">Reference proteome</keyword>
<protein>
    <submittedName>
        <fullName evidence="1">Uncharacterized protein</fullName>
    </submittedName>
</protein>
<name>A0ACC0M4B3_RHOML</name>
<proteinExistence type="predicted"/>